<feature type="domain" description="TonB-dependent receptor plug" evidence="15">
    <location>
        <begin position="47"/>
        <end position="149"/>
    </location>
</feature>
<evidence type="ECO:0000259" key="14">
    <source>
        <dbReference type="Pfam" id="PF00593"/>
    </source>
</evidence>
<gene>
    <name evidence="16" type="ORF">FHS48_003218</name>
</gene>
<dbReference type="Proteomes" id="UP000544872">
    <property type="component" value="Unassembled WGS sequence"/>
</dbReference>
<dbReference type="InterPro" id="IPR011276">
    <property type="entry name" value="TonB_haem/Hb_rcpt"/>
</dbReference>
<dbReference type="Gene3D" id="2.40.170.20">
    <property type="entry name" value="TonB-dependent receptor, beta-barrel domain"/>
    <property type="match status" value="1"/>
</dbReference>
<dbReference type="GO" id="GO:0015344">
    <property type="term" value="F:siderophore uptake transmembrane transporter activity"/>
    <property type="evidence" value="ECO:0007669"/>
    <property type="project" value="TreeGrafter"/>
</dbReference>
<dbReference type="InterPro" id="IPR010917">
    <property type="entry name" value="TonB_rcpt_CS"/>
</dbReference>
<evidence type="ECO:0000313" key="17">
    <source>
        <dbReference type="Proteomes" id="UP000544872"/>
    </source>
</evidence>
<dbReference type="InterPro" id="IPR036942">
    <property type="entry name" value="Beta-barrel_TonB_sf"/>
</dbReference>
<keyword evidence="9 10" id="KW-0998">Cell outer membrane</keyword>
<dbReference type="PROSITE" id="PS52016">
    <property type="entry name" value="TONB_DEPENDENT_REC_3"/>
    <property type="match status" value="1"/>
</dbReference>
<dbReference type="RefSeq" id="WP_184264828.1">
    <property type="nucleotide sequence ID" value="NZ_JACIIX010000013.1"/>
</dbReference>
<evidence type="ECO:0000256" key="10">
    <source>
        <dbReference type="PROSITE-ProRule" id="PRU01360"/>
    </source>
</evidence>
<dbReference type="InterPro" id="IPR000531">
    <property type="entry name" value="Beta-barrel_TonB"/>
</dbReference>
<dbReference type="InterPro" id="IPR039426">
    <property type="entry name" value="TonB-dep_rcpt-like"/>
</dbReference>
<evidence type="ECO:0000256" key="6">
    <source>
        <dbReference type="ARBA" id="ARBA00022729"/>
    </source>
</evidence>
<evidence type="ECO:0000256" key="13">
    <source>
        <dbReference type="SAM" id="SignalP"/>
    </source>
</evidence>
<dbReference type="GO" id="GO:0044718">
    <property type="term" value="P:siderophore transmembrane transport"/>
    <property type="evidence" value="ECO:0007669"/>
    <property type="project" value="TreeGrafter"/>
</dbReference>
<keyword evidence="4 10" id="KW-1134">Transmembrane beta strand</keyword>
<comment type="similarity">
    <text evidence="2 10 12">Belongs to the TonB-dependent receptor family.</text>
</comment>
<keyword evidence="17" id="KW-1185">Reference proteome</keyword>
<dbReference type="EMBL" id="JACIIX010000013">
    <property type="protein sequence ID" value="MBB6211775.1"/>
    <property type="molecule type" value="Genomic_DNA"/>
</dbReference>
<dbReference type="Gene3D" id="2.170.130.10">
    <property type="entry name" value="TonB-dependent receptor, plug domain"/>
    <property type="match status" value="1"/>
</dbReference>
<dbReference type="NCBIfam" id="TIGR01785">
    <property type="entry name" value="TonB-hemin"/>
    <property type="match status" value="1"/>
</dbReference>
<evidence type="ECO:0000256" key="5">
    <source>
        <dbReference type="ARBA" id="ARBA00022692"/>
    </source>
</evidence>
<dbReference type="Pfam" id="PF00593">
    <property type="entry name" value="TonB_dep_Rec_b-barrel"/>
    <property type="match status" value="1"/>
</dbReference>
<dbReference type="PROSITE" id="PS01156">
    <property type="entry name" value="TONB_DEPENDENT_REC_2"/>
    <property type="match status" value="1"/>
</dbReference>
<protein>
    <submittedName>
        <fullName evidence="16">Hemoglobin/transferrin/lactoferrin receptor protein</fullName>
    </submittedName>
</protein>
<evidence type="ECO:0000259" key="15">
    <source>
        <dbReference type="Pfam" id="PF07715"/>
    </source>
</evidence>
<sequence>MSRTPFFARTACAALPLLALLPSAAVADSQTLTPMTVTATRTESDPFEVPASVSVLTRQQLDEAQASSLQVLRTVPGVNMGGGARAAGQIPSVRGLQGPRVILSVDGARRNHVDGIRSPLLIDPDMVQQIDVVRSSTSALYGSGGIGGVIALRTLEAGDILQDGQTHGGRIRTAYRSGDESFSSNLTGAAQAGGFALLGSGSLREAGDIHTGASEDLLSDDQLRTGLLKGSYSPNDLHKLQLSYQRFSDRTLTPSNPGGSPAFGLLQTLNRQQDEVVGSYTFRDSDRKLFDGRINAYNTKLHFKTSPYTSGVTQTDITTETAGISAQNTSRFETASWLTHRITYGVDAYEDTLTNRDGGSPNAVTPDGDQTSVGAFIQNEMAVGDHWTITGALRNDSYTLSPTGGSDSTFNHLSPKLTVHWQPNEVLGLFGGFSESFRAPTLSETYQNLNTTRALFNFRPNTALRPETSKTWEGGATLSLNDSIVPGDKTRLKGTLFTETVDDLITSTVIGTYTRAAPFAGTGQVFQNRNISKAKRYGMEVEGTYTSGPLELGAGYSRIRAEDVNTDANLFAPPDTLSLSGRYQFDSHWSGWWLGQFVAAQDYDSTATRQRSGYGLHSIGVAYDQDWWRVDLNVSNLFDQTYVTYQQSQTTTYTYEEGRSVNLALTARF</sequence>
<dbReference type="PANTHER" id="PTHR30069">
    <property type="entry name" value="TONB-DEPENDENT OUTER MEMBRANE RECEPTOR"/>
    <property type="match status" value="1"/>
</dbReference>
<comment type="caution">
    <text evidence="16">The sequence shown here is derived from an EMBL/GenBank/DDBJ whole genome shotgun (WGS) entry which is preliminary data.</text>
</comment>
<proteinExistence type="inferred from homology"/>
<evidence type="ECO:0000256" key="12">
    <source>
        <dbReference type="RuleBase" id="RU003357"/>
    </source>
</evidence>
<evidence type="ECO:0000256" key="11">
    <source>
        <dbReference type="PROSITE-ProRule" id="PRU10144"/>
    </source>
</evidence>
<evidence type="ECO:0000256" key="7">
    <source>
        <dbReference type="ARBA" id="ARBA00023077"/>
    </source>
</evidence>
<name>A0A7W9ZID3_NOVIT</name>
<feature type="domain" description="TonB-dependent receptor-like beta-barrel" evidence="14">
    <location>
        <begin position="233"/>
        <end position="637"/>
    </location>
</feature>
<feature type="short sequence motif" description="TonB C-terminal box" evidence="11">
    <location>
        <begin position="652"/>
        <end position="669"/>
    </location>
</feature>
<keyword evidence="3 10" id="KW-0813">Transport</keyword>
<dbReference type="Pfam" id="PF07715">
    <property type="entry name" value="Plug"/>
    <property type="match status" value="1"/>
</dbReference>
<keyword evidence="16" id="KW-0675">Receptor</keyword>
<dbReference type="GO" id="GO:0009279">
    <property type="term" value="C:cell outer membrane"/>
    <property type="evidence" value="ECO:0007669"/>
    <property type="project" value="UniProtKB-SubCell"/>
</dbReference>
<evidence type="ECO:0000256" key="4">
    <source>
        <dbReference type="ARBA" id="ARBA00022452"/>
    </source>
</evidence>
<accession>A0A7W9ZID3</accession>
<feature type="chain" id="PRO_5030780875" evidence="13">
    <location>
        <begin position="28"/>
        <end position="669"/>
    </location>
</feature>
<dbReference type="CDD" id="cd01347">
    <property type="entry name" value="ligand_gated_channel"/>
    <property type="match status" value="1"/>
</dbReference>
<dbReference type="AlphaFoldDB" id="A0A7W9ZID3"/>
<keyword evidence="6 13" id="KW-0732">Signal</keyword>
<dbReference type="SUPFAM" id="SSF56935">
    <property type="entry name" value="Porins"/>
    <property type="match status" value="1"/>
</dbReference>
<dbReference type="InterPro" id="IPR012910">
    <property type="entry name" value="Plug_dom"/>
</dbReference>
<evidence type="ECO:0000256" key="3">
    <source>
        <dbReference type="ARBA" id="ARBA00022448"/>
    </source>
</evidence>
<comment type="subcellular location">
    <subcellularLocation>
        <location evidence="1 10">Cell outer membrane</location>
        <topology evidence="1 10">Multi-pass membrane protein</topology>
    </subcellularLocation>
</comment>
<dbReference type="GO" id="GO:0015232">
    <property type="term" value="F:heme transmembrane transporter activity"/>
    <property type="evidence" value="ECO:0007669"/>
    <property type="project" value="InterPro"/>
</dbReference>
<keyword evidence="7 12" id="KW-0798">TonB box</keyword>
<evidence type="ECO:0000256" key="9">
    <source>
        <dbReference type="ARBA" id="ARBA00023237"/>
    </source>
</evidence>
<evidence type="ECO:0000256" key="8">
    <source>
        <dbReference type="ARBA" id="ARBA00023136"/>
    </source>
</evidence>
<feature type="signal peptide" evidence="13">
    <location>
        <begin position="1"/>
        <end position="27"/>
    </location>
</feature>
<organism evidence="16 17">
    <name type="scientific">Novispirillum itersonii</name>
    <name type="common">Aquaspirillum itersonii</name>
    <dbReference type="NCBI Taxonomy" id="189"/>
    <lineage>
        <taxon>Bacteria</taxon>
        <taxon>Pseudomonadati</taxon>
        <taxon>Pseudomonadota</taxon>
        <taxon>Alphaproteobacteria</taxon>
        <taxon>Rhodospirillales</taxon>
        <taxon>Novispirillaceae</taxon>
        <taxon>Novispirillum</taxon>
    </lineage>
</organism>
<evidence type="ECO:0000256" key="1">
    <source>
        <dbReference type="ARBA" id="ARBA00004571"/>
    </source>
</evidence>
<evidence type="ECO:0000313" key="16">
    <source>
        <dbReference type="EMBL" id="MBB6211775.1"/>
    </source>
</evidence>
<dbReference type="PANTHER" id="PTHR30069:SF41">
    <property type="entry name" value="HEME_HEMOPEXIN UTILIZATION PROTEIN C"/>
    <property type="match status" value="1"/>
</dbReference>
<evidence type="ECO:0000256" key="2">
    <source>
        <dbReference type="ARBA" id="ARBA00009810"/>
    </source>
</evidence>
<keyword evidence="8 10" id="KW-0472">Membrane</keyword>
<keyword evidence="5 10" id="KW-0812">Transmembrane</keyword>
<reference evidence="16 17" key="1">
    <citation type="submission" date="2020-08" db="EMBL/GenBank/DDBJ databases">
        <title>Genomic Encyclopedia of Type Strains, Phase IV (KMG-IV): sequencing the most valuable type-strain genomes for metagenomic binning, comparative biology and taxonomic classification.</title>
        <authorList>
            <person name="Goeker M."/>
        </authorList>
    </citation>
    <scope>NUCLEOTIDE SEQUENCE [LARGE SCALE GENOMIC DNA]</scope>
    <source>
        <strain evidence="16 17">DSM 11590</strain>
    </source>
</reference>
<dbReference type="InterPro" id="IPR037066">
    <property type="entry name" value="Plug_dom_sf"/>
</dbReference>